<dbReference type="InterPro" id="IPR018186">
    <property type="entry name" value="TF_T-box_CS"/>
</dbReference>
<dbReference type="EnsemblMetazoa" id="AMIN011562-RA">
    <property type="protein sequence ID" value="AMIN011562-PA"/>
    <property type="gene ID" value="AMIN011562"/>
</dbReference>
<evidence type="ECO:0000256" key="3">
    <source>
        <dbReference type="ARBA" id="ARBA00023015"/>
    </source>
</evidence>
<accession>A0A182WMD1</accession>
<feature type="compositionally biased region" description="Low complexity" evidence="8">
    <location>
        <begin position="285"/>
        <end position="331"/>
    </location>
</feature>
<keyword evidence="2" id="KW-0217">Developmental protein</keyword>
<proteinExistence type="predicted"/>
<dbReference type="GO" id="GO:0000978">
    <property type="term" value="F:RNA polymerase II cis-regulatory region sequence-specific DNA binding"/>
    <property type="evidence" value="ECO:0007669"/>
    <property type="project" value="InterPro"/>
</dbReference>
<evidence type="ECO:0000256" key="4">
    <source>
        <dbReference type="ARBA" id="ARBA00023125"/>
    </source>
</evidence>
<dbReference type="SMART" id="SM00425">
    <property type="entry name" value="TBOX"/>
    <property type="match status" value="1"/>
</dbReference>
<dbReference type="PROSITE" id="PS01283">
    <property type="entry name" value="TBOX_1"/>
    <property type="match status" value="1"/>
</dbReference>
<reference evidence="11" key="1">
    <citation type="submission" date="2013-03" db="EMBL/GenBank/DDBJ databases">
        <title>The Genome Sequence of Anopheles minimus MINIMUS1.</title>
        <authorList>
            <consortium name="The Broad Institute Genomics Platform"/>
            <person name="Neafsey D.E."/>
            <person name="Walton C."/>
            <person name="Walker B."/>
            <person name="Young S.K."/>
            <person name="Zeng Q."/>
            <person name="Gargeya S."/>
            <person name="Fitzgerald M."/>
            <person name="Haas B."/>
            <person name="Abouelleil A."/>
            <person name="Allen A.W."/>
            <person name="Alvarado L."/>
            <person name="Arachchi H.M."/>
            <person name="Berlin A.M."/>
            <person name="Chapman S.B."/>
            <person name="Gainer-Dewar J."/>
            <person name="Goldberg J."/>
            <person name="Griggs A."/>
            <person name="Gujja S."/>
            <person name="Hansen M."/>
            <person name="Howarth C."/>
            <person name="Imamovic A."/>
            <person name="Ireland A."/>
            <person name="Larimer J."/>
            <person name="McCowan C."/>
            <person name="Murphy C."/>
            <person name="Pearson M."/>
            <person name="Poon T.W."/>
            <person name="Priest M."/>
            <person name="Roberts A."/>
            <person name="Saif S."/>
            <person name="Shea T."/>
            <person name="Sisk P."/>
            <person name="Sykes S."/>
            <person name="Wortman J."/>
            <person name="Nusbaum C."/>
            <person name="Birren B."/>
        </authorList>
    </citation>
    <scope>NUCLEOTIDE SEQUENCE [LARGE SCALE GENOMIC DNA]</scope>
    <source>
        <strain evidence="11">MINIMUS1</strain>
    </source>
</reference>
<evidence type="ECO:0000313" key="10">
    <source>
        <dbReference type="EnsemblMetazoa" id="AMIN011562-PA"/>
    </source>
</evidence>
<dbReference type="STRING" id="112268.A0A182WMD1"/>
<reference evidence="10" key="2">
    <citation type="submission" date="2020-05" db="UniProtKB">
        <authorList>
            <consortium name="EnsemblMetazoa"/>
        </authorList>
    </citation>
    <scope>IDENTIFICATION</scope>
    <source>
        <strain evidence="10">MINIMUS1</strain>
    </source>
</reference>
<dbReference type="InterPro" id="IPR046360">
    <property type="entry name" value="T-box_DNA-bd"/>
</dbReference>
<feature type="compositionally biased region" description="Polar residues" evidence="8">
    <location>
        <begin position="432"/>
        <end position="443"/>
    </location>
</feature>
<dbReference type="PRINTS" id="PR00937">
    <property type="entry name" value="TBOX"/>
</dbReference>
<dbReference type="InterPro" id="IPR036960">
    <property type="entry name" value="T-box_sf"/>
</dbReference>
<evidence type="ECO:0000256" key="8">
    <source>
        <dbReference type="SAM" id="MobiDB-lite"/>
    </source>
</evidence>
<feature type="region of interest" description="Disordered" evidence="8">
    <location>
        <begin position="412"/>
        <end position="444"/>
    </location>
</feature>
<keyword evidence="5" id="KW-0804">Transcription</keyword>
<comment type="caution">
    <text evidence="7">Lacks conserved residue(s) required for the propagation of feature annotation.</text>
</comment>
<evidence type="ECO:0000313" key="11">
    <source>
        <dbReference type="Proteomes" id="UP000075920"/>
    </source>
</evidence>
<dbReference type="SUPFAM" id="SSF49417">
    <property type="entry name" value="p53-like transcription factors"/>
    <property type="match status" value="1"/>
</dbReference>
<dbReference type="AlphaFoldDB" id="A0A182WMD1"/>
<dbReference type="GO" id="GO:0001708">
    <property type="term" value="P:cell fate specification"/>
    <property type="evidence" value="ECO:0007669"/>
    <property type="project" value="TreeGrafter"/>
</dbReference>
<protein>
    <recommendedName>
        <fullName evidence="9">T-box domain-containing protein</fullName>
    </recommendedName>
</protein>
<dbReference type="PROSITE" id="PS50252">
    <property type="entry name" value="TBOX_3"/>
    <property type="match status" value="1"/>
</dbReference>
<dbReference type="VEuPathDB" id="VectorBase:AMIN011562"/>
<dbReference type="InterPro" id="IPR001699">
    <property type="entry name" value="TF_T-box"/>
</dbReference>
<dbReference type="GO" id="GO:0000785">
    <property type="term" value="C:chromatin"/>
    <property type="evidence" value="ECO:0007669"/>
    <property type="project" value="TreeGrafter"/>
</dbReference>
<evidence type="ECO:0000256" key="7">
    <source>
        <dbReference type="PROSITE-ProRule" id="PRU00201"/>
    </source>
</evidence>
<dbReference type="Gene3D" id="2.60.40.820">
    <property type="entry name" value="Transcription factor, T-box"/>
    <property type="match status" value="1"/>
</dbReference>
<evidence type="ECO:0000256" key="5">
    <source>
        <dbReference type="ARBA" id="ARBA00023163"/>
    </source>
</evidence>
<dbReference type="InterPro" id="IPR002070">
    <property type="entry name" value="TF_Brachyury"/>
</dbReference>
<feature type="domain" description="T-box" evidence="9">
    <location>
        <begin position="60"/>
        <end position="238"/>
    </location>
</feature>
<dbReference type="PRINTS" id="PR00938">
    <property type="entry name" value="BRACHYURY"/>
</dbReference>
<dbReference type="CDD" id="cd20681">
    <property type="entry name" value="T-box_Drosocross-like"/>
    <property type="match status" value="1"/>
</dbReference>
<name>A0A182WMD1_9DIPT</name>
<dbReference type="Pfam" id="PF00907">
    <property type="entry name" value="T-box"/>
    <property type="match status" value="1"/>
</dbReference>
<keyword evidence="4 7" id="KW-0238">DNA-binding</keyword>
<comment type="subcellular location">
    <subcellularLocation>
        <location evidence="1 7">Nucleus</location>
    </subcellularLocation>
</comment>
<evidence type="ECO:0000256" key="1">
    <source>
        <dbReference type="ARBA" id="ARBA00004123"/>
    </source>
</evidence>
<dbReference type="InterPro" id="IPR008967">
    <property type="entry name" value="p53-like_TF_DNA-bd_sf"/>
</dbReference>
<dbReference type="PANTHER" id="PTHR11267:SF204">
    <property type="entry name" value="SPADETAIL"/>
    <property type="match status" value="1"/>
</dbReference>
<dbReference type="GO" id="GO:0005634">
    <property type="term" value="C:nucleus"/>
    <property type="evidence" value="ECO:0007669"/>
    <property type="project" value="UniProtKB-SubCell"/>
</dbReference>
<dbReference type="PANTHER" id="PTHR11267">
    <property type="entry name" value="T-BOX PROTEIN-RELATED"/>
    <property type="match status" value="1"/>
</dbReference>
<evidence type="ECO:0000259" key="9">
    <source>
        <dbReference type="PROSITE" id="PS50252"/>
    </source>
</evidence>
<dbReference type="Proteomes" id="UP000075920">
    <property type="component" value="Unassembled WGS sequence"/>
</dbReference>
<evidence type="ECO:0000256" key="6">
    <source>
        <dbReference type="ARBA" id="ARBA00023242"/>
    </source>
</evidence>
<organism evidence="10 11">
    <name type="scientific">Anopheles minimus</name>
    <dbReference type="NCBI Taxonomy" id="112268"/>
    <lineage>
        <taxon>Eukaryota</taxon>
        <taxon>Metazoa</taxon>
        <taxon>Ecdysozoa</taxon>
        <taxon>Arthropoda</taxon>
        <taxon>Hexapoda</taxon>
        <taxon>Insecta</taxon>
        <taxon>Pterygota</taxon>
        <taxon>Neoptera</taxon>
        <taxon>Endopterygota</taxon>
        <taxon>Diptera</taxon>
        <taxon>Nematocera</taxon>
        <taxon>Culicoidea</taxon>
        <taxon>Culicidae</taxon>
        <taxon>Anophelinae</taxon>
        <taxon>Anopheles</taxon>
    </lineage>
</organism>
<evidence type="ECO:0000256" key="2">
    <source>
        <dbReference type="ARBA" id="ARBA00022473"/>
    </source>
</evidence>
<dbReference type="GO" id="GO:0045893">
    <property type="term" value="P:positive regulation of DNA-templated transcription"/>
    <property type="evidence" value="ECO:0007669"/>
    <property type="project" value="InterPro"/>
</dbReference>
<dbReference type="GO" id="GO:0000981">
    <property type="term" value="F:DNA-binding transcription factor activity, RNA polymerase II-specific"/>
    <property type="evidence" value="ECO:0007669"/>
    <property type="project" value="TreeGrafter"/>
</dbReference>
<keyword evidence="6 7" id="KW-0539">Nucleus</keyword>
<feature type="region of interest" description="Disordered" evidence="8">
    <location>
        <begin position="232"/>
        <end position="331"/>
    </location>
</feature>
<dbReference type="FunFam" id="2.60.40.820:FF:000010">
    <property type="entry name" value="T-box transcription factor TBX6"/>
    <property type="match status" value="1"/>
</dbReference>
<sequence>MTADLMDLRMHHHLALQTEFYRMQMQRLPDPYPAMLPVPPPRPLMIPPRYNTLPDVDIKLQNRDLWSQFHKIGTEMIITKSGRRMFPSMRLSVNGLEAEENYFILLEMVPISDCRFKFSGSQWVPAGGAEPQSPQRIYFHPDGPALGSHWTSQPIVFNKVKLTNNTLDSNGHIVLTSMHKYQPRIHVIKASDATQIPWAPQQAFTFPETEFVAVTAYQNDRITKLKIDNNPFAKGFRETGQSRCKRKAGLLMSPDSGLGNRSSEEDDESDGQETGCPEAKRPRTSSLAGSLSSLDDSELSVSDGSSSGTSSPVVVDDFGSPVRPSPSAASAFYQNHHHPGMAFQAGLLGAHSHHLSHAHPMLQQPGAGSSWMDLMFPSFARSQPAGSPSLEPSALVQAAHQLQQFARREFLPMPVPSPRTSINISEEECSSRKQQLPQQQLPFSISAILGHDR</sequence>
<keyword evidence="11" id="KW-1185">Reference proteome</keyword>
<keyword evidence="3" id="KW-0805">Transcription regulation</keyword>